<dbReference type="Gene3D" id="3.40.630.10">
    <property type="entry name" value="Zn peptidases"/>
    <property type="match status" value="1"/>
</dbReference>
<sequence>MNVSAWGYRGVRRGSWDEAPAGKGIIVRTQSLGEQTVDLLARLVRLGCVNDLTADSGGEERAADRLEEFFVGLPVSIERLTPHPGRTSLVVTVEGADPRSPGTPLTLLGHTDVVPVDTAKWTRDPFGAQIEDDVMWGRGTVDMLHLTAAMAVVTREVARRAQEGAPLARSLVFVAAADEEARGGLGVPWIGEKRPDALPWDAALSEMGGAHIFGRRGGDSVVVVVGEKGAAQRRLHIRGDAGHGSVPLGRTSAVERLAQVSAALSAARWPTATDEVWAGFVRAFEFDETTETSLINGTYEGDYSEFEDLAAFAHAISHVTVAQTVAHSGGPINVMPSHATLELDIRTLPGVNDDDVDAAIAAALGDLAEHVTIERLLSEAATASSIDTDLYRVIEAALKRRYPGTCVVPVLFPGGSDLRVARRLGGIGYGFGAVDSGASLGQVYSQLHAHDEHIALADVRATAEVLHEVVTSYLTDV</sequence>
<dbReference type="PANTHER" id="PTHR43808">
    <property type="entry name" value="ACETYLORNITHINE DEACETYLASE"/>
    <property type="match status" value="1"/>
</dbReference>
<dbReference type="Gene3D" id="3.30.70.360">
    <property type="match status" value="1"/>
</dbReference>
<protein>
    <submittedName>
        <fullName evidence="7">Peptidase dimerization domain protein</fullName>
    </submittedName>
</protein>
<evidence type="ECO:0000256" key="3">
    <source>
        <dbReference type="ARBA" id="ARBA00022723"/>
    </source>
</evidence>
<dbReference type="InterPro" id="IPR050072">
    <property type="entry name" value="Peptidase_M20A"/>
</dbReference>
<evidence type="ECO:0000313" key="7">
    <source>
        <dbReference type="EMBL" id="EDN81371.1"/>
    </source>
</evidence>
<organism evidence="7 8">
    <name type="scientific">Schaalia dentiphila ATCC 17982</name>
    <dbReference type="NCBI Taxonomy" id="411466"/>
    <lineage>
        <taxon>Bacteria</taxon>
        <taxon>Bacillati</taxon>
        <taxon>Actinomycetota</taxon>
        <taxon>Actinomycetes</taxon>
        <taxon>Actinomycetales</taxon>
        <taxon>Actinomycetaceae</taxon>
        <taxon>Schaalia</taxon>
        <taxon>Schaalia dentiphila</taxon>
    </lineage>
</organism>
<dbReference type="eggNOG" id="COG0624">
    <property type="taxonomic scope" value="Bacteria"/>
</dbReference>
<dbReference type="GO" id="GO:0016787">
    <property type="term" value="F:hydrolase activity"/>
    <property type="evidence" value="ECO:0007669"/>
    <property type="project" value="UniProtKB-KW"/>
</dbReference>
<reference evidence="7" key="1">
    <citation type="submission" date="2007-04" db="EMBL/GenBank/DDBJ databases">
        <authorList>
            <person name="Fulton L."/>
            <person name="Clifton S."/>
            <person name="Fulton B."/>
            <person name="Xu J."/>
            <person name="Minx P."/>
            <person name="Pepin K.H."/>
            <person name="Johnson M."/>
            <person name="Thiruvilangam P."/>
            <person name="Bhonagiri V."/>
            <person name="Nash W.E."/>
            <person name="Mardis E.R."/>
            <person name="Wilson R.K."/>
        </authorList>
    </citation>
    <scope>NUCLEOTIDE SEQUENCE [LARGE SCALE GENOMIC DNA]</scope>
    <source>
        <strain evidence="7">ATCC 17982</strain>
    </source>
</reference>
<keyword evidence="4" id="KW-0378">Hydrolase</keyword>
<proteinExistence type="inferred from homology"/>
<keyword evidence="3" id="KW-0479">Metal-binding</keyword>
<accession>A7BDU7</accession>
<dbReference type="GO" id="GO:0046872">
    <property type="term" value="F:metal ion binding"/>
    <property type="evidence" value="ECO:0007669"/>
    <property type="project" value="UniProtKB-KW"/>
</dbReference>
<keyword evidence="8" id="KW-1185">Reference proteome</keyword>
<dbReference type="EMBL" id="AAYI02000004">
    <property type="protein sequence ID" value="EDN81371.1"/>
    <property type="molecule type" value="Genomic_DNA"/>
</dbReference>
<comment type="cofactor">
    <cofactor evidence="1">
        <name>Zn(2+)</name>
        <dbReference type="ChEBI" id="CHEBI:29105"/>
    </cofactor>
</comment>
<evidence type="ECO:0000256" key="5">
    <source>
        <dbReference type="ARBA" id="ARBA00022833"/>
    </source>
</evidence>
<dbReference type="Gene3D" id="1.10.150.900">
    <property type="match status" value="1"/>
</dbReference>
<feature type="domain" description="Peptidase M20 dimerisation" evidence="6">
    <location>
        <begin position="225"/>
        <end position="370"/>
    </location>
</feature>
<evidence type="ECO:0000256" key="1">
    <source>
        <dbReference type="ARBA" id="ARBA00001947"/>
    </source>
</evidence>
<name>A7BDU7_9ACTO</name>
<evidence type="ECO:0000259" key="6">
    <source>
        <dbReference type="Pfam" id="PF07687"/>
    </source>
</evidence>
<evidence type="ECO:0000313" key="8">
    <source>
        <dbReference type="Proteomes" id="UP000003553"/>
    </source>
</evidence>
<dbReference type="InterPro" id="IPR002933">
    <property type="entry name" value="Peptidase_M20"/>
</dbReference>
<dbReference type="InterPro" id="IPR036264">
    <property type="entry name" value="Bact_exopeptidase_dim_dom"/>
</dbReference>
<reference evidence="7" key="2">
    <citation type="submission" date="2015-05" db="EMBL/GenBank/DDBJ databases">
        <title>Draft genome sequence of Actinomyces odontolyticus (ATCC 17982).</title>
        <authorList>
            <person name="Sudarsanam P."/>
            <person name="Ley R."/>
            <person name="Guruge J."/>
            <person name="Turnbaugh P.J."/>
            <person name="Mahowald M."/>
            <person name="Liep D."/>
            <person name="Gordon J."/>
        </authorList>
    </citation>
    <scope>NUCLEOTIDE SEQUENCE</scope>
    <source>
        <strain evidence="7">ATCC 17982</strain>
    </source>
</reference>
<dbReference type="AlphaFoldDB" id="A7BDU7"/>
<comment type="caution">
    <text evidence="7">The sequence shown here is derived from an EMBL/GenBank/DDBJ whole genome shotgun (WGS) entry which is preliminary data.</text>
</comment>
<dbReference type="Pfam" id="PF01546">
    <property type="entry name" value="Peptidase_M20"/>
    <property type="match status" value="1"/>
</dbReference>
<evidence type="ECO:0000256" key="2">
    <source>
        <dbReference type="ARBA" id="ARBA00006247"/>
    </source>
</evidence>
<dbReference type="InterPro" id="IPR011650">
    <property type="entry name" value="Peptidase_M20_dimer"/>
</dbReference>
<dbReference type="SUPFAM" id="SSF55031">
    <property type="entry name" value="Bacterial exopeptidase dimerisation domain"/>
    <property type="match status" value="1"/>
</dbReference>
<dbReference type="Pfam" id="PF07687">
    <property type="entry name" value="M20_dimer"/>
    <property type="match status" value="1"/>
</dbReference>
<dbReference type="HOGENOM" id="CLU_021802_11_2_11"/>
<evidence type="ECO:0000256" key="4">
    <source>
        <dbReference type="ARBA" id="ARBA00022801"/>
    </source>
</evidence>
<dbReference type="PANTHER" id="PTHR43808:SF8">
    <property type="entry name" value="PEPTIDASE M20 DIMERISATION DOMAIN-CONTAINING PROTEIN"/>
    <property type="match status" value="1"/>
</dbReference>
<dbReference type="Proteomes" id="UP000003553">
    <property type="component" value="Unassembled WGS sequence"/>
</dbReference>
<keyword evidence="5" id="KW-0862">Zinc</keyword>
<gene>
    <name evidence="7" type="ORF">ACTODO_01842</name>
</gene>
<dbReference type="SUPFAM" id="SSF53187">
    <property type="entry name" value="Zn-dependent exopeptidases"/>
    <property type="match status" value="1"/>
</dbReference>
<comment type="similarity">
    <text evidence="2">Belongs to the peptidase M20A family.</text>
</comment>